<proteinExistence type="inferred from homology"/>
<dbReference type="Gene3D" id="3.40.630.30">
    <property type="match status" value="1"/>
</dbReference>
<dbReference type="InterPro" id="IPR016181">
    <property type="entry name" value="Acyl_CoA_acyltransferase"/>
</dbReference>
<feature type="domain" description="Acyltransferase MbtK/IucB-like conserved" evidence="3">
    <location>
        <begin position="336"/>
        <end position="383"/>
    </location>
</feature>
<comment type="similarity">
    <text evidence="1">Belongs to the lysine N-acyltransferase MbtK family.</text>
</comment>
<evidence type="ECO:0000256" key="2">
    <source>
        <dbReference type="SAM" id="MobiDB-lite"/>
    </source>
</evidence>
<evidence type="ECO:0000259" key="3">
    <source>
        <dbReference type="SMART" id="SM01006"/>
    </source>
</evidence>
<dbReference type="AlphaFoldDB" id="A0A177FAZ7"/>
<gene>
    <name evidence="4" type="ORF">AYO21_04441</name>
</gene>
<dbReference type="PANTHER" id="PTHR31438:SF1">
    <property type="entry name" value="LYSINE N-ACYLTRANSFERASE C17G9.06C-RELATED"/>
    <property type="match status" value="1"/>
</dbReference>
<dbReference type="GO" id="GO:0016410">
    <property type="term" value="F:N-acyltransferase activity"/>
    <property type="evidence" value="ECO:0007669"/>
    <property type="project" value="TreeGrafter"/>
</dbReference>
<dbReference type="EMBL" id="LVKK01000025">
    <property type="protein sequence ID" value="OAG41278.1"/>
    <property type="molecule type" value="Genomic_DNA"/>
</dbReference>
<dbReference type="PANTHER" id="PTHR31438">
    <property type="entry name" value="LYSINE N-ACYLTRANSFERASE C17G9.06C-RELATED"/>
    <property type="match status" value="1"/>
</dbReference>
<feature type="region of interest" description="Disordered" evidence="2">
    <location>
        <begin position="13"/>
        <end position="45"/>
    </location>
</feature>
<name>A0A177FAZ7_9EURO</name>
<sequence>MPPGWTVILQTEDEVEDDERRSSKVAVNTSADHEEAGHKHTVAHRFTKPTIQSDSLFISSISMPSSSDFKNTASPTRHIAMMLWATLCWYFHKEPPNPHVLTEASALTPEAGRPKLDWRIRIKREGIFKGKNTLQKLERMGLIASEDSCVGTDPSTRLPSGWAETFVSRKSFWQIDARIFLYTMAPQSHSPFPSASPYPSRPSSPDRAVPERGSPRPTDYITNAAISDTFSSGFWSPGGPFNSGSHLPTFYPPPPTQFTFTNHIRHPIRPKPPRQGESFYTRYIPSLGQWLSFRVPTLSPKPCPPPQFVPASSSMPAVLPSHTAAVSIATLPTMDNFLDRPSDLDLLHKWMNDPRVNAVWGAAGPLNTQHKFLVDGLESRHSFPVYGCWDGKPFGYFEIYWVKEDRLGRLLGGEVGNYTRGLHVLIGEDEFRGPHRVKVWLSALVHYCFLADSRTETVMLEPRVDNTKFINYLKEAGFYKQGEVTFPHKQSAVMKIDRESWEAPEL</sequence>
<evidence type="ECO:0000256" key="1">
    <source>
        <dbReference type="ARBA" id="ARBA00009893"/>
    </source>
</evidence>
<organism evidence="4 5">
    <name type="scientific">Fonsecaea monophora</name>
    <dbReference type="NCBI Taxonomy" id="254056"/>
    <lineage>
        <taxon>Eukaryota</taxon>
        <taxon>Fungi</taxon>
        <taxon>Dikarya</taxon>
        <taxon>Ascomycota</taxon>
        <taxon>Pezizomycotina</taxon>
        <taxon>Eurotiomycetes</taxon>
        <taxon>Chaetothyriomycetidae</taxon>
        <taxon>Chaetothyriales</taxon>
        <taxon>Herpotrichiellaceae</taxon>
        <taxon>Fonsecaea</taxon>
    </lineage>
</organism>
<evidence type="ECO:0000313" key="4">
    <source>
        <dbReference type="EMBL" id="OAG41278.1"/>
    </source>
</evidence>
<accession>A0A177FAZ7</accession>
<dbReference type="InterPro" id="IPR019432">
    <property type="entry name" value="Acyltransferase_MbtK/IucB-like"/>
</dbReference>
<dbReference type="SMART" id="SM01006">
    <property type="entry name" value="AlcB"/>
    <property type="match status" value="1"/>
</dbReference>
<comment type="caution">
    <text evidence="4">The sequence shown here is derived from an EMBL/GenBank/DDBJ whole genome shotgun (WGS) entry which is preliminary data.</text>
</comment>
<keyword evidence="5" id="KW-1185">Reference proteome</keyword>
<dbReference type="GO" id="GO:0019290">
    <property type="term" value="P:siderophore biosynthetic process"/>
    <property type="evidence" value="ECO:0007669"/>
    <property type="project" value="InterPro"/>
</dbReference>
<feature type="region of interest" description="Disordered" evidence="2">
    <location>
        <begin position="191"/>
        <end position="218"/>
    </location>
</feature>
<dbReference type="RefSeq" id="XP_022513230.1">
    <property type="nucleotide sequence ID" value="XM_022654414.1"/>
</dbReference>
<dbReference type="OrthoDB" id="448427at2759"/>
<dbReference type="GeneID" id="34599611"/>
<dbReference type="SUPFAM" id="SSF55729">
    <property type="entry name" value="Acyl-CoA N-acyltransferases (Nat)"/>
    <property type="match status" value="1"/>
</dbReference>
<evidence type="ECO:0000313" key="5">
    <source>
        <dbReference type="Proteomes" id="UP000077002"/>
    </source>
</evidence>
<dbReference type="Pfam" id="PF13523">
    <property type="entry name" value="Acetyltransf_8"/>
    <property type="match status" value="1"/>
</dbReference>
<reference evidence="4 5" key="1">
    <citation type="submission" date="2016-03" db="EMBL/GenBank/DDBJ databases">
        <title>Draft genome sequence of the Fonsecaea monophora CBS 269.37.</title>
        <authorList>
            <person name="Bombassaro A."/>
            <person name="Vinicius W.A."/>
            <person name="De Hoog S."/>
            <person name="Sun J."/>
            <person name="Souza E.M."/>
            <person name="Raittz R.T."/>
            <person name="Costa F."/>
            <person name="Leao A.C."/>
            <person name="Tadra-Sfeir M.Z."/>
            <person name="Baura V."/>
            <person name="Balsanelli E."/>
            <person name="Pedrosa F.O."/>
            <person name="Moreno L.F."/>
            <person name="Steffens M.B."/>
            <person name="Xi L."/>
            <person name="Bocca A.L."/>
            <person name="Felipe M.S."/>
            <person name="Teixeira M."/>
            <person name="Telles Filho F.Q."/>
            <person name="Azevedo C.M."/>
            <person name="Gomes R."/>
            <person name="Vicente V.A."/>
        </authorList>
    </citation>
    <scope>NUCLEOTIDE SEQUENCE [LARGE SCALE GENOMIC DNA]</scope>
    <source>
        <strain evidence="4 5">CBS 269.37</strain>
    </source>
</reference>
<dbReference type="Proteomes" id="UP000077002">
    <property type="component" value="Unassembled WGS sequence"/>
</dbReference>
<protein>
    <recommendedName>
        <fullName evidence="3">Acyltransferase MbtK/IucB-like conserved domain-containing protein</fullName>
    </recommendedName>
</protein>